<dbReference type="Proteomes" id="UP000050961">
    <property type="component" value="Unassembled WGS sequence"/>
</dbReference>
<dbReference type="EMBL" id="AYZF01000017">
    <property type="protein sequence ID" value="KRN05602.1"/>
    <property type="molecule type" value="Genomic_DNA"/>
</dbReference>
<dbReference type="PANTHER" id="PTHR34822">
    <property type="entry name" value="GRPB DOMAIN PROTEIN (AFU_ORTHOLOGUE AFUA_1G01530)"/>
    <property type="match status" value="1"/>
</dbReference>
<accession>A0A023CUZ4</accession>
<dbReference type="SUPFAM" id="SSF81301">
    <property type="entry name" value="Nucleotidyltransferase"/>
    <property type="match status" value="1"/>
</dbReference>
<dbReference type="InterPro" id="IPR043519">
    <property type="entry name" value="NT_sf"/>
</dbReference>
<gene>
    <name evidence="1" type="ORF">FD15_GL002165</name>
</gene>
<dbReference type="STRING" id="1423806.FD15_GL002165"/>
<evidence type="ECO:0000313" key="1">
    <source>
        <dbReference type="EMBL" id="KRN05602.1"/>
    </source>
</evidence>
<comment type="caution">
    <text evidence="1">The sequence shown here is derived from an EMBL/GenBank/DDBJ whole genome shotgun (WGS) entry which is preliminary data.</text>
</comment>
<proteinExistence type="predicted"/>
<evidence type="ECO:0000313" key="2">
    <source>
        <dbReference type="Proteomes" id="UP000050961"/>
    </source>
</evidence>
<dbReference type="eggNOG" id="COG2320">
    <property type="taxonomic scope" value="Bacteria"/>
</dbReference>
<dbReference type="PATRIC" id="fig|1423806.3.peg.2212"/>
<evidence type="ECO:0008006" key="3">
    <source>
        <dbReference type="Google" id="ProtNLM"/>
    </source>
</evidence>
<sequence>MKTRNIVVEPYNEYWPIAFERIRIFLNKEIGSLILRIEHVGSTAVPGLSAKPIIDLDVVIRDYSNFEELKHILSNLGYNYEGDLGIKDRHAFKYDTSASPFYLHHLYVCPVFSKELHKHLFLRNYLQQHPADCAEYGAIKQRGAELFPNNIEKYIAFKGKFIASIYKKMNSN</sequence>
<reference evidence="1 2" key="1">
    <citation type="journal article" date="2015" name="Genome Announc.">
        <title>Expanding the biotechnology potential of lactobacilli through comparative genomics of 213 strains and associated genera.</title>
        <authorList>
            <person name="Sun Z."/>
            <person name="Harris H.M."/>
            <person name="McCann A."/>
            <person name="Guo C."/>
            <person name="Argimon S."/>
            <person name="Zhang W."/>
            <person name="Yang X."/>
            <person name="Jeffery I.B."/>
            <person name="Cooney J.C."/>
            <person name="Kagawa T.F."/>
            <person name="Liu W."/>
            <person name="Song Y."/>
            <person name="Salvetti E."/>
            <person name="Wrobel A."/>
            <person name="Rasinkangas P."/>
            <person name="Parkhill J."/>
            <person name="Rea M.C."/>
            <person name="O'Sullivan O."/>
            <person name="Ritari J."/>
            <person name="Douillard F.P."/>
            <person name="Paul Ross R."/>
            <person name="Yang R."/>
            <person name="Briner A.E."/>
            <person name="Felis G.E."/>
            <person name="de Vos W.M."/>
            <person name="Barrangou R."/>
            <person name="Klaenhammer T.R."/>
            <person name="Caufield P.W."/>
            <person name="Cui Y."/>
            <person name="Zhang H."/>
            <person name="O'Toole P.W."/>
        </authorList>
    </citation>
    <scope>NUCLEOTIDE SEQUENCE [LARGE SCALE GENOMIC DNA]</scope>
    <source>
        <strain evidence="1 2">DSM 21376</strain>
    </source>
</reference>
<keyword evidence="2" id="KW-1185">Reference proteome</keyword>
<dbReference type="AlphaFoldDB" id="A0A023CUZ4"/>
<dbReference type="OrthoDB" id="9799092at2"/>
<name>A0A023CUZ4_9LACO</name>
<organism evidence="1 2">
    <name type="scientific">Liquorilactobacillus sucicola DSM 21376 = JCM 15457</name>
    <dbReference type="NCBI Taxonomy" id="1423806"/>
    <lineage>
        <taxon>Bacteria</taxon>
        <taxon>Bacillati</taxon>
        <taxon>Bacillota</taxon>
        <taxon>Bacilli</taxon>
        <taxon>Lactobacillales</taxon>
        <taxon>Lactobacillaceae</taxon>
        <taxon>Liquorilactobacillus</taxon>
    </lineage>
</organism>
<dbReference type="Pfam" id="PF04229">
    <property type="entry name" value="GrpB"/>
    <property type="match status" value="1"/>
</dbReference>
<dbReference type="RefSeq" id="WP_034987183.1">
    <property type="nucleotide sequence ID" value="NZ_AYZF01000017.1"/>
</dbReference>
<protein>
    <recommendedName>
        <fullName evidence="3">GrpB family protein</fullName>
    </recommendedName>
</protein>
<dbReference type="PANTHER" id="PTHR34822:SF1">
    <property type="entry name" value="GRPB FAMILY PROTEIN"/>
    <property type="match status" value="1"/>
</dbReference>
<dbReference type="InterPro" id="IPR007344">
    <property type="entry name" value="GrpB/CoaE"/>
</dbReference>
<dbReference type="Gene3D" id="3.30.460.10">
    <property type="entry name" value="Beta Polymerase, domain 2"/>
    <property type="match status" value="1"/>
</dbReference>